<evidence type="ECO:0000313" key="2">
    <source>
        <dbReference type="EMBL" id="KAL2473233.1"/>
    </source>
</evidence>
<dbReference type="Pfam" id="PF01565">
    <property type="entry name" value="FAD_binding_4"/>
    <property type="match status" value="1"/>
</dbReference>
<comment type="caution">
    <text evidence="2">The sequence shown here is derived from an EMBL/GenBank/DDBJ whole genome shotgun (WGS) entry which is preliminary data.</text>
</comment>
<gene>
    <name evidence="2" type="ORF">Fot_48969</name>
</gene>
<dbReference type="InterPro" id="IPR036318">
    <property type="entry name" value="FAD-bd_PCMH-like_sf"/>
</dbReference>
<dbReference type="SUPFAM" id="SSF56176">
    <property type="entry name" value="FAD-binding/transporter-associated domain-like"/>
    <property type="match status" value="1"/>
</dbReference>
<reference evidence="3" key="1">
    <citation type="submission" date="2024-07" db="EMBL/GenBank/DDBJ databases">
        <title>Two chromosome-level genome assemblies of Korean endemic species Abeliophyllum distichum and Forsythia ovata (Oleaceae).</title>
        <authorList>
            <person name="Jang H."/>
        </authorList>
    </citation>
    <scope>NUCLEOTIDE SEQUENCE [LARGE SCALE GENOMIC DNA]</scope>
</reference>
<dbReference type="Proteomes" id="UP001604277">
    <property type="component" value="Unassembled WGS sequence"/>
</dbReference>
<proteinExistence type="predicted"/>
<dbReference type="PANTHER" id="PTHR32448">
    <property type="entry name" value="OS08G0158400 PROTEIN"/>
    <property type="match status" value="1"/>
</dbReference>
<accession>A0ABD1QAL8</accession>
<protein>
    <submittedName>
        <fullName evidence="2">FAD-binding Berberine family protein</fullName>
    </submittedName>
</protein>
<dbReference type="AlphaFoldDB" id="A0ABD1QAL8"/>
<dbReference type="InterPro" id="IPR006094">
    <property type="entry name" value="Oxid_FAD_bind_N"/>
</dbReference>
<dbReference type="EMBL" id="JBFOLJ010000015">
    <property type="protein sequence ID" value="KAL2473233.1"/>
    <property type="molecule type" value="Genomic_DNA"/>
</dbReference>
<evidence type="ECO:0000259" key="1">
    <source>
        <dbReference type="Pfam" id="PF01565"/>
    </source>
</evidence>
<keyword evidence="3" id="KW-1185">Reference proteome</keyword>
<evidence type="ECO:0000313" key="3">
    <source>
        <dbReference type="Proteomes" id="UP001604277"/>
    </source>
</evidence>
<dbReference type="Gene3D" id="3.30.43.10">
    <property type="entry name" value="Uridine Diphospho-n-acetylenolpyruvylglucosamine Reductase, domain 2"/>
    <property type="match status" value="1"/>
</dbReference>
<name>A0ABD1QAL8_9LAMI</name>
<feature type="domain" description="FAD linked oxidase N-terminal" evidence="1">
    <location>
        <begin position="13"/>
        <end position="97"/>
    </location>
</feature>
<dbReference type="InterPro" id="IPR016167">
    <property type="entry name" value="FAD-bd_PCMH_sub1"/>
</dbReference>
<organism evidence="2 3">
    <name type="scientific">Forsythia ovata</name>
    <dbReference type="NCBI Taxonomy" id="205694"/>
    <lineage>
        <taxon>Eukaryota</taxon>
        <taxon>Viridiplantae</taxon>
        <taxon>Streptophyta</taxon>
        <taxon>Embryophyta</taxon>
        <taxon>Tracheophyta</taxon>
        <taxon>Spermatophyta</taxon>
        <taxon>Magnoliopsida</taxon>
        <taxon>eudicotyledons</taxon>
        <taxon>Gunneridae</taxon>
        <taxon>Pentapetalae</taxon>
        <taxon>asterids</taxon>
        <taxon>lamiids</taxon>
        <taxon>Lamiales</taxon>
        <taxon>Oleaceae</taxon>
        <taxon>Forsythieae</taxon>
        <taxon>Forsythia</taxon>
    </lineage>
</organism>
<sequence length="112" mass="12761">MNNRFNVSTTPKPTIIVTPFEESHVSATVLCIKKLGIQLKIHSGGHDYEGISYVSSVEFIILDMFNFWSIDVDMKTETSWVSSGAMLSELYYRIWEKVKSMVFLVAFTRLSA</sequence>